<dbReference type="InterPro" id="IPR011256">
    <property type="entry name" value="Reg_factor_effector_dom_sf"/>
</dbReference>
<evidence type="ECO:0000313" key="3">
    <source>
        <dbReference type="EMBL" id="EGD49260.1"/>
    </source>
</evidence>
<dbReference type="PROSITE" id="PS00552">
    <property type="entry name" value="HTH_MERR_1"/>
    <property type="match status" value="1"/>
</dbReference>
<comment type="caution">
    <text evidence="3">The sequence shown here is derived from an EMBL/GenBank/DDBJ whole genome shotgun (WGS) entry which is preliminary data.</text>
</comment>
<dbReference type="InterPro" id="IPR010499">
    <property type="entry name" value="AraC_E-bd"/>
</dbReference>
<dbReference type="SUPFAM" id="SSF46955">
    <property type="entry name" value="Putative DNA-binding domain"/>
    <property type="match status" value="1"/>
</dbReference>
<dbReference type="Proteomes" id="UP000003860">
    <property type="component" value="Unassembled WGS sequence"/>
</dbReference>
<dbReference type="InterPro" id="IPR029442">
    <property type="entry name" value="GyrI-like"/>
</dbReference>
<dbReference type="OrthoDB" id="9773308at2"/>
<dbReference type="CDD" id="cd01107">
    <property type="entry name" value="HTH_BmrR"/>
    <property type="match status" value="1"/>
</dbReference>
<organism evidence="3 4">
    <name type="scientific">Ruminiclostridium papyrosolvens DSM 2782</name>
    <dbReference type="NCBI Taxonomy" id="588581"/>
    <lineage>
        <taxon>Bacteria</taxon>
        <taxon>Bacillati</taxon>
        <taxon>Bacillota</taxon>
        <taxon>Clostridia</taxon>
        <taxon>Eubacteriales</taxon>
        <taxon>Oscillospiraceae</taxon>
        <taxon>Ruminiclostridium</taxon>
    </lineage>
</organism>
<dbReference type="Gene3D" id="1.10.1660.10">
    <property type="match status" value="1"/>
</dbReference>
<evidence type="ECO:0000259" key="2">
    <source>
        <dbReference type="PROSITE" id="PS50937"/>
    </source>
</evidence>
<dbReference type="InterPro" id="IPR000551">
    <property type="entry name" value="MerR-type_HTH_dom"/>
</dbReference>
<accession>F1T712</accession>
<dbReference type="PROSITE" id="PS50937">
    <property type="entry name" value="HTH_MERR_2"/>
    <property type="match status" value="1"/>
</dbReference>
<keyword evidence="4" id="KW-1185">Reference proteome</keyword>
<dbReference type="Pfam" id="PF06445">
    <property type="entry name" value="GyrI-like"/>
    <property type="match status" value="1"/>
</dbReference>
<dbReference type="RefSeq" id="WP_004615837.1">
    <property type="nucleotide sequence ID" value="NZ_ACXX02000001.1"/>
</dbReference>
<feature type="domain" description="HTH merR-type" evidence="2">
    <location>
        <begin position="1"/>
        <end position="71"/>
    </location>
</feature>
<dbReference type="SUPFAM" id="SSF55136">
    <property type="entry name" value="Probable bacterial effector-binding domain"/>
    <property type="match status" value="1"/>
</dbReference>
<protein>
    <submittedName>
        <fullName evidence="3">Transcriptional regulator, MerR family</fullName>
    </submittedName>
</protein>
<gene>
    <name evidence="3" type="ORF">Cpap_3692</name>
</gene>
<keyword evidence="1" id="KW-0238">DNA-binding</keyword>
<dbReference type="STRING" id="588581.Cpap_3692"/>
<dbReference type="InterPro" id="IPR047057">
    <property type="entry name" value="MerR_fam"/>
</dbReference>
<dbReference type="AlphaFoldDB" id="F1T712"/>
<dbReference type="EMBL" id="ACXX02000001">
    <property type="protein sequence ID" value="EGD49260.1"/>
    <property type="molecule type" value="Genomic_DNA"/>
</dbReference>
<dbReference type="SMART" id="SM00422">
    <property type="entry name" value="HTH_MERR"/>
    <property type="match status" value="1"/>
</dbReference>
<dbReference type="eggNOG" id="COG4978">
    <property type="taxonomic scope" value="Bacteria"/>
</dbReference>
<reference evidence="3" key="2">
    <citation type="submission" date="2011-01" db="EMBL/GenBank/DDBJ databases">
        <title>The Non-contiguous Finished genome of Clostridium papyrosolvens.</title>
        <authorList>
            <person name="Lucas S."/>
            <person name="Copeland A."/>
            <person name="Lapidus A."/>
            <person name="Cheng J.-F."/>
            <person name="Goodwin L."/>
            <person name="Pitluck S."/>
            <person name="Misra M."/>
            <person name="Chertkov O."/>
            <person name="Detter J.C."/>
            <person name="Han C."/>
            <person name="Tapia R."/>
            <person name="Land M."/>
            <person name="Hauser L."/>
            <person name="Kyrpides N."/>
            <person name="Ivanova N."/>
            <person name="Pagani I."/>
            <person name="Mouttaki H."/>
            <person name="He Z."/>
            <person name="Zhou J."/>
            <person name="Hemme C.L."/>
            <person name="Woyke T."/>
        </authorList>
    </citation>
    <scope>NUCLEOTIDE SEQUENCE [LARGE SCALE GENOMIC DNA]</scope>
    <source>
        <strain evidence="3">DSM 2782</strain>
    </source>
</reference>
<sequence>MLRIGDFSRLSRISIRMLRHYDELGLLVPKNTDYYTSYRYYSEEQLMNASRITALKDMGFSLAVISEIMKNYDNPKALAEFLKIKQAEVQTQAHEINQRLLLLETSIMRLREDNNAMTYNVILKTLPERYVASVRKVIPSYNQEGILWNLLMTETAQSMNFQQACCGESLAVFHDEGFKESDVDVEIQIPVKGQYKDTENVVFKNVPEVEFASATYKGSYEQITPVNQAVAGWVNDNEYEFNGAMFCIYHVSPAQTNNPDEWVTEVCYPVRKK</sequence>
<dbReference type="PANTHER" id="PTHR30204:SF97">
    <property type="entry name" value="MERR FAMILY REGULATORY PROTEIN"/>
    <property type="match status" value="1"/>
</dbReference>
<dbReference type="GO" id="GO:0003700">
    <property type="term" value="F:DNA-binding transcription factor activity"/>
    <property type="evidence" value="ECO:0007669"/>
    <property type="project" value="InterPro"/>
</dbReference>
<dbReference type="GO" id="GO:0003677">
    <property type="term" value="F:DNA binding"/>
    <property type="evidence" value="ECO:0007669"/>
    <property type="project" value="UniProtKB-KW"/>
</dbReference>
<dbReference type="InterPro" id="IPR009061">
    <property type="entry name" value="DNA-bd_dom_put_sf"/>
</dbReference>
<dbReference type="Pfam" id="PF13411">
    <property type="entry name" value="MerR_1"/>
    <property type="match status" value="1"/>
</dbReference>
<proteinExistence type="predicted"/>
<evidence type="ECO:0000256" key="1">
    <source>
        <dbReference type="ARBA" id="ARBA00023125"/>
    </source>
</evidence>
<evidence type="ECO:0000313" key="4">
    <source>
        <dbReference type="Proteomes" id="UP000003860"/>
    </source>
</evidence>
<dbReference type="Gene3D" id="3.20.80.10">
    <property type="entry name" value="Regulatory factor, effector binding domain"/>
    <property type="match status" value="1"/>
</dbReference>
<name>F1T712_9FIRM</name>
<reference evidence="3" key="1">
    <citation type="submission" date="2009-07" db="EMBL/GenBank/DDBJ databases">
        <authorList>
            <consortium name="US DOE Joint Genome Institute (JGI-PGF)"/>
            <person name="Lucas S."/>
            <person name="Copeland A."/>
            <person name="Lapidus A."/>
            <person name="Glavina del Rio T."/>
            <person name="Tice H."/>
            <person name="Bruce D."/>
            <person name="Goodwin L."/>
            <person name="Pitluck S."/>
            <person name="Larimer F."/>
            <person name="Land M.L."/>
            <person name="Mouttaki H."/>
            <person name="He Z."/>
            <person name="Zhou J."/>
            <person name="Hemme C.L."/>
        </authorList>
    </citation>
    <scope>NUCLEOTIDE SEQUENCE</scope>
    <source>
        <strain evidence="3">DSM 2782</strain>
    </source>
</reference>
<dbReference type="eggNOG" id="COG0789">
    <property type="taxonomic scope" value="Bacteria"/>
</dbReference>
<dbReference type="PANTHER" id="PTHR30204">
    <property type="entry name" value="REDOX-CYCLING DRUG-SENSING TRANSCRIPTIONAL ACTIVATOR SOXR"/>
    <property type="match status" value="1"/>
</dbReference>
<dbReference type="SMART" id="SM00871">
    <property type="entry name" value="AraC_E_bind"/>
    <property type="match status" value="1"/>
</dbReference>